<evidence type="ECO:0000256" key="3">
    <source>
        <dbReference type="ARBA" id="ARBA00023125"/>
    </source>
</evidence>
<evidence type="ECO:0000256" key="1">
    <source>
        <dbReference type="ARBA" id="ARBA00022491"/>
    </source>
</evidence>
<keyword evidence="1" id="KW-0678">Repressor</keyword>
<keyword evidence="2" id="KW-0805">Transcription regulation</keyword>
<evidence type="ECO:0000256" key="4">
    <source>
        <dbReference type="ARBA" id="ARBA00023163"/>
    </source>
</evidence>
<dbReference type="Proteomes" id="UP000779809">
    <property type="component" value="Unassembled WGS sequence"/>
</dbReference>
<dbReference type="PANTHER" id="PTHR30204">
    <property type="entry name" value="REDOX-CYCLING DRUG-SENSING TRANSCRIPTIONAL ACTIVATOR SOXR"/>
    <property type="match status" value="1"/>
</dbReference>
<evidence type="ECO:0000313" key="7">
    <source>
        <dbReference type="EMBL" id="MBI2677728.1"/>
    </source>
</evidence>
<name>A0A932EPK1_9BACT</name>
<evidence type="ECO:0000313" key="8">
    <source>
        <dbReference type="Proteomes" id="UP000779809"/>
    </source>
</evidence>
<dbReference type="PANTHER" id="PTHR30204:SF69">
    <property type="entry name" value="MERR-FAMILY TRANSCRIPTIONAL REGULATOR"/>
    <property type="match status" value="1"/>
</dbReference>
<evidence type="ECO:0000259" key="6">
    <source>
        <dbReference type="PROSITE" id="PS50937"/>
    </source>
</evidence>
<keyword evidence="3" id="KW-0238">DNA-binding</keyword>
<dbReference type="InterPro" id="IPR009061">
    <property type="entry name" value="DNA-bd_dom_put_sf"/>
</dbReference>
<dbReference type="EMBL" id="JACPNR010000004">
    <property type="protein sequence ID" value="MBI2677728.1"/>
    <property type="molecule type" value="Genomic_DNA"/>
</dbReference>
<dbReference type="Pfam" id="PF13411">
    <property type="entry name" value="MerR_1"/>
    <property type="match status" value="1"/>
</dbReference>
<dbReference type="CDD" id="cd01105">
    <property type="entry name" value="HTH_GlnR-like"/>
    <property type="match status" value="1"/>
</dbReference>
<dbReference type="InterPro" id="IPR047057">
    <property type="entry name" value="MerR_fam"/>
</dbReference>
<dbReference type="GO" id="GO:0003700">
    <property type="term" value="F:DNA-binding transcription factor activity"/>
    <property type="evidence" value="ECO:0007669"/>
    <property type="project" value="InterPro"/>
</dbReference>
<dbReference type="PROSITE" id="PS50937">
    <property type="entry name" value="HTH_MERR_2"/>
    <property type="match status" value="1"/>
</dbReference>
<feature type="region of interest" description="Disordered" evidence="5">
    <location>
        <begin position="142"/>
        <end position="161"/>
    </location>
</feature>
<dbReference type="SUPFAM" id="SSF46955">
    <property type="entry name" value="Putative DNA-binding domain"/>
    <property type="match status" value="1"/>
</dbReference>
<gene>
    <name evidence="7" type="ORF">HYX28_03000</name>
</gene>
<protein>
    <submittedName>
        <fullName evidence="7">MerR family transcriptional regulator</fullName>
    </submittedName>
</protein>
<dbReference type="AlphaFoldDB" id="A0A932EPK1"/>
<dbReference type="InterPro" id="IPR000551">
    <property type="entry name" value="MerR-type_HTH_dom"/>
</dbReference>
<dbReference type="Gene3D" id="1.10.1660.10">
    <property type="match status" value="1"/>
</dbReference>
<proteinExistence type="predicted"/>
<reference evidence="7" key="1">
    <citation type="submission" date="2020-07" db="EMBL/GenBank/DDBJ databases">
        <title>Huge and variable diversity of episymbiotic CPR bacteria and DPANN archaea in groundwater ecosystems.</title>
        <authorList>
            <person name="He C.Y."/>
            <person name="Keren R."/>
            <person name="Whittaker M."/>
            <person name="Farag I.F."/>
            <person name="Doudna J."/>
            <person name="Cate J.H.D."/>
            <person name="Banfield J.F."/>
        </authorList>
    </citation>
    <scope>NUCLEOTIDE SEQUENCE</scope>
    <source>
        <strain evidence="7">NC_groundwater_580_Pr5_B-0.1um_64_19</strain>
    </source>
</reference>
<organism evidence="7 8">
    <name type="scientific">Candidatus Korobacter versatilis</name>
    <dbReference type="NCBI Taxonomy" id="658062"/>
    <lineage>
        <taxon>Bacteria</taxon>
        <taxon>Pseudomonadati</taxon>
        <taxon>Acidobacteriota</taxon>
        <taxon>Terriglobia</taxon>
        <taxon>Terriglobales</taxon>
        <taxon>Candidatus Korobacteraceae</taxon>
        <taxon>Candidatus Korobacter</taxon>
    </lineage>
</organism>
<accession>A0A932EPK1</accession>
<evidence type="ECO:0000256" key="5">
    <source>
        <dbReference type="SAM" id="MobiDB-lite"/>
    </source>
</evidence>
<sequence length="161" mass="18512">MAQRFTSNEVVELTGITPRHLQWWDERGIVRPEREGHRRLYSMDDVAEVAVIVELRDKGFSLQRVRKVMRFLQRELGKRLIETVSGDSDYHLLSDGKTIYLEHSAKDIVDLLKNARQPMLAIGLSDAVKQVHAEISSLRDPGLKKASASAGEERPRRRRRV</sequence>
<dbReference type="SMART" id="SM00422">
    <property type="entry name" value="HTH_MERR"/>
    <property type="match status" value="1"/>
</dbReference>
<keyword evidence="4" id="KW-0804">Transcription</keyword>
<comment type="caution">
    <text evidence="7">The sequence shown here is derived from an EMBL/GenBank/DDBJ whole genome shotgun (WGS) entry which is preliminary data.</text>
</comment>
<dbReference type="GO" id="GO:0003677">
    <property type="term" value="F:DNA binding"/>
    <property type="evidence" value="ECO:0007669"/>
    <property type="project" value="UniProtKB-KW"/>
</dbReference>
<evidence type="ECO:0000256" key="2">
    <source>
        <dbReference type="ARBA" id="ARBA00023015"/>
    </source>
</evidence>
<feature type="domain" description="HTH merR-type" evidence="6">
    <location>
        <begin position="9"/>
        <end position="71"/>
    </location>
</feature>